<dbReference type="Proteomes" id="UP000054166">
    <property type="component" value="Unassembled WGS sequence"/>
</dbReference>
<dbReference type="AlphaFoldDB" id="A0A0C3F4E3"/>
<gene>
    <name evidence="1" type="ORF">PILCRDRAFT_691309</name>
</gene>
<evidence type="ECO:0000313" key="1">
    <source>
        <dbReference type="EMBL" id="KIM74924.1"/>
    </source>
</evidence>
<protein>
    <recommendedName>
        <fullName evidence="3">Glycosyltransferase family 1 protein</fullName>
    </recommendedName>
</protein>
<dbReference type="EMBL" id="KN833053">
    <property type="protein sequence ID" value="KIM74924.1"/>
    <property type="molecule type" value="Genomic_DNA"/>
</dbReference>
<dbReference type="InParanoid" id="A0A0C3F4E3"/>
<organism evidence="1 2">
    <name type="scientific">Piloderma croceum (strain F 1598)</name>
    <dbReference type="NCBI Taxonomy" id="765440"/>
    <lineage>
        <taxon>Eukaryota</taxon>
        <taxon>Fungi</taxon>
        <taxon>Dikarya</taxon>
        <taxon>Basidiomycota</taxon>
        <taxon>Agaricomycotina</taxon>
        <taxon>Agaricomycetes</taxon>
        <taxon>Agaricomycetidae</taxon>
        <taxon>Atheliales</taxon>
        <taxon>Atheliaceae</taxon>
        <taxon>Piloderma</taxon>
    </lineage>
</organism>
<sequence>MSTGDDIPPTVRPIAVITDNNYLPNLQYVREKMSPSGTGGPRCCKQSTTRGRDYRTGCRGSHKGDDEHEATWLFAWPSCFLDYEWCPQPDGRYKELPISFYDVFKAGADAYGPEAIYATRRWLKELEYCTPVGAFMGRILASHGENSLLYMSFGSLWWSESDFSFEHVKSL</sequence>
<keyword evidence="2" id="KW-1185">Reference proteome</keyword>
<reference evidence="2" key="2">
    <citation type="submission" date="2015-01" db="EMBL/GenBank/DDBJ databases">
        <title>Evolutionary Origins and Diversification of the Mycorrhizal Mutualists.</title>
        <authorList>
            <consortium name="DOE Joint Genome Institute"/>
            <consortium name="Mycorrhizal Genomics Consortium"/>
            <person name="Kohler A."/>
            <person name="Kuo A."/>
            <person name="Nagy L.G."/>
            <person name="Floudas D."/>
            <person name="Copeland A."/>
            <person name="Barry K.W."/>
            <person name="Cichocki N."/>
            <person name="Veneault-Fourrey C."/>
            <person name="LaButti K."/>
            <person name="Lindquist E.A."/>
            <person name="Lipzen A."/>
            <person name="Lundell T."/>
            <person name="Morin E."/>
            <person name="Murat C."/>
            <person name="Riley R."/>
            <person name="Ohm R."/>
            <person name="Sun H."/>
            <person name="Tunlid A."/>
            <person name="Henrissat B."/>
            <person name="Grigoriev I.V."/>
            <person name="Hibbett D.S."/>
            <person name="Martin F."/>
        </authorList>
    </citation>
    <scope>NUCLEOTIDE SEQUENCE [LARGE SCALE GENOMIC DNA]</scope>
    <source>
        <strain evidence="2">F 1598</strain>
    </source>
</reference>
<name>A0A0C3F4E3_PILCF</name>
<evidence type="ECO:0000313" key="2">
    <source>
        <dbReference type="Proteomes" id="UP000054166"/>
    </source>
</evidence>
<reference evidence="1 2" key="1">
    <citation type="submission" date="2014-04" db="EMBL/GenBank/DDBJ databases">
        <authorList>
            <consortium name="DOE Joint Genome Institute"/>
            <person name="Kuo A."/>
            <person name="Tarkka M."/>
            <person name="Buscot F."/>
            <person name="Kohler A."/>
            <person name="Nagy L.G."/>
            <person name="Floudas D."/>
            <person name="Copeland A."/>
            <person name="Barry K.W."/>
            <person name="Cichocki N."/>
            <person name="Veneault-Fourrey C."/>
            <person name="LaButti K."/>
            <person name="Lindquist E.A."/>
            <person name="Lipzen A."/>
            <person name="Lundell T."/>
            <person name="Morin E."/>
            <person name="Murat C."/>
            <person name="Sun H."/>
            <person name="Tunlid A."/>
            <person name="Henrissat B."/>
            <person name="Grigoriev I.V."/>
            <person name="Hibbett D.S."/>
            <person name="Martin F."/>
            <person name="Nordberg H.P."/>
            <person name="Cantor M.N."/>
            <person name="Hua S.X."/>
        </authorList>
    </citation>
    <scope>NUCLEOTIDE SEQUENCE [LARGE SCALE GENOMIC DNA]</scope>
    <source>
        <strain evidence="1 2">F 1598</strain>
    </source>
</reference>
<proteinExistence type="predicted"/>
<dbReference type="HOGENOM" id="CLU_1563465_0_0_1"/>
<evidence type="ECO:0008006" key="3">
    <source>
        <dbReference type="Google" id="ProtNLM"/>
    </source>
</evidence>
<accession>A0A0C3F4E3</accession>
<dbReference type="OrthoDB" id="5835829at2759"/>